<dbReference type="EMBL" id="JRNQ01000033">
    <property type="protein sequence ID" value="KGF44604.1"/>
    <property type="molecule type" value="Genomic_DNA"/>
</dbReference>
<evidence type="ECO:0000256" key="1">
    <source>
        <dbReference type="ARBA" id="ARBA00008714"/>
    </source>
</evidence>
<evidence type="ECO:0000256" key="2">
    <source>
        <dbReference type="ARBA" id="ARBA00012682"/>
    </source>
</evidence>
<dbReference type="PANTHER" id="PTHR43595">
    <property type="entry name" value="37S RIBOSOMAL PROTEIN S26, MITOCHONDRIAL"/>
    <property type="match status" value="1"/>
</dbReference>
<gene>
    <name evidence="9" type="ORF">HMPREF0647_06045</name>
</gene>
<dbReference type="InterPro" id="IPR019832">
    <property type="entry name" value="Mn/Fe_SOD_C"/>
</dbReference>
<comment type="caution">
    <text evidence="9">The sequence shown here is derived from an EMBL/GenBank/DDBJ whole genome shotgun (WGS) entry which is preliminary data.</text>
</comment>
<feature type="binding site" evidence="5">
    <location>
        <position position="108"/>
    </location>
    <ligand>
        <name>Mn(2+)</name>
        <dbReference type="ChEBI" id="CHEBI:29035"/>
    </ligand>
</feature>
<feature type="binding site" evidence="5">
    <location>
        <position position="196"/>
    </location>
    <ligand>
        <name>Mn(2+)</name>
        <dbReference type="ChEBI" id="CHEBI:29035"/>
    </ligand>
</feature>
<dbReference type="Pfam" id="PF02777">
    <property type="entry name" value="Sod_Fe_C"/>
    <property type="match status" value="1"/>
</dbReference>
<evidence type="ECO:0000313" key="10">
    <source>
        <dbReference type="Proteomes" id="UP000029525"/>
    </source>
</evidence>
<evidence type="ECO:0000256" key="6">
    <source>
        <dbReference type="RuleBase" id="RU000414"/>
    </source>
</evidence>
<feature type="binding site" evidence="5">
    <location>
        <position position="192"/>
    </location>
    <ligand>
        <name>Mn(2+)</name>
        <dbReference type="ChEBI" id="CHEBI:29035"/>
    </ligand>
</feature>
<dbReference type="FunFam" id="3.55.40.20:FF:000001">
    <property type="entry name" value="Superoxide dismutase"/>
    <property type="match status" value="1"/>
</dbReference>
<dbReference type="Pfam" id="PF00081">
    <property type="entry name" value="Sod_Fe_N"/>
    <property type="match status" value="1"/>
</dbReference>
<dbReference type="InterPro" id="IPR019833">
    <property type="entry name" value="Mn/Fe_SOD_BS"/>
</dbReference>
<dbReference type="GO" id="GO:0005737">
    <property type="term" value="C:cytoplasm"/>
    <property type="evidence" value="ECO:0007669"/>
    <property type="project" value="TreeGrafter"/>
</dbReference>
<dbReference type="AlphaFoldDB" id="A0A096CH36"/>
<evidence type="ECO:0000313" key="9">
    <source>
        <dbReference type="EMBL" id="KGF44604.1"/>
    </source>
</evidence>
<dbReference type="PRINTS" id="PR01703">
    <property type="entry name" value="MNSODISMTASE"/>
</dbReference>
<dbReference type="Gene3D" id="3.55.40.20">
    <property type="entry name" value="Iron/manganese superoxide dismutase, C-terminal domain"/>
    <property type="match status" value="1"/>
</dbReference>
<name>A0A096CH36_9BACT</name>
<accession>A0A096CH36</accession>
<feature type="domain" description="Manganese/iron superoxide dismutase C-terminal" evidence="8">
    <location>
        <begin position="124"/>
        <end position="225"/>
    </location>
</feature>
<dbReference type="InterPro" id="IPR019831">
    <property type="entry name" value="Mn/Fe_SOD_N"/>
</dbReference>
<dbReference type="InterPro" id="IPR036314">
    <property type="entry name" value="SOD_C_sf"/>
</dbReference>
<reference evidence="9 10" key="1">
    <citation type="submission" date="2014-07" db="EMBL/GenBank/DDBJ databases">
        <authorList>
            <person name="McCorrison J."/>
            <person name="Sanka R."/>
            <person name="Torralba M."/>
            <person name="Gillis M."/>
            <person name="Haft D.H."/>
            <person name="Methe B."/>
            <person name="Sutton G."/>
            <person name="Nelson K.E."/>
        </authorList>
    </citation>
    <scope>NUCLEOTIDE SEQUENCE [LARGE SCALE GENOMIC DNA]</scope>
    <source>
        <strain evidence="9 10">DNF00320</strain>
    </source>
</reference>
<proteinExistence type="inferred from homology"/>
<dbReference type="SUPFAM" id="SSF46609">
    <property type="entry name" value="Fe,Mn superoxide dismutase (SOD), N-terminal domain"/>
    <property type="match status" value="1"/>
</dbReference>
<feature type="binding site" evidence="5">
    <location>
        <position position="60"/>
    </location>
    <ligand>
        <name>Mn(2+)</name>
        <dbReference type="ChEBI" id="CHEBI:29035"/>
    </ligand>
</feature>
<dbReference type="PIRSF" id="PIRSF000349">
    <property type="entry name" value="SODismutase"/>
    <property type="match status" value="1"/>
</dbReference>
<evidence type="ECO:0000259" key="8">
    <source>
        <dbReference type="Pfam" id="PF02777"/>
    </source>
</evidence>
<dbReference type="OrthoDB" id="9803125at2"/>
<dbReference type="GO" id="GO:0004784">
    <property type="term" value="F:superoxide dismutase activity"/>
    <property type="evidence" value="ECO:0007669"/>
    <property type="project" value="UniProtKB-EC"/>
</dbReference>
<evidence type="ECO:0000256" key="3">
    <source>
        <dbReference type="ARBA" id="ARBA00022723"/>
    </source>
</evidence>
<feature type="domain" description="Manganese/iron superoxide dismutase N-terminal" evidence="7">
    <location>
        <begin position="37"/>
        <end position="115"/>
    </location>
</feature>
<dbReference type="Proteomes" id="UP000029525">
    <property type="component" value="Unassembled WGS sequence"/>
</dbReference>
<comment type="similarity">
    <text evidence="1 6">Belongs to the iron/manganese superoxide dismutase family.</text>
</comment>
<protein>
    <recommendedName>
        <fullName evidence="2 6">Superoxide dismutase</fullName>
        <ecNumber evidence="2 6">1.15.1.1</ecNumber>
    </recommendedName>
</protein>
<evidence type="ECO:0000256" key="5">
    <source>
        <dbReference type="PIRSR" id="PIRSR000349-1"/>
    </source>
</evidence>
<dbReference type="PROSITE" id="PS00088">
    <property type="entry name" value="SOD_MN"/>
    <property type="match status" value="1"/>
</dbReference>
<dbReference type="PANTHER" id="PTHR43595:SF2">
    <property type="entry name" value="SMALL RIBOSOMAL SUBUNIT PROTEIN MS42"/>
    <property type="match status" value="1"/>
</dbReference>
<dbReference type="EC" id="1.15.1.1" evidence="2 6"/>
<evidence type="ECO:0000259" key="7">
    <source>
        <dbReference type="Pfam" id="PF00081"/>
    </source>
</evidence>
<dbReference type="SUPFAM" id="SSF54719">
    <property type="entry name" value="Fe,Mn superoxide dismutase (SOD), C-terminal domain"/>
    <property type="match status" value="1"/>
</dbReference>
<dbReference type="GO" id="GO:0046872">
    <property type="term" value="F:metal ion binding"/>
    <property type="evidence" value="ECO:0007669"/>
    <property type="project" value="UniProtKB-KW"/>
</dbReference>
<keyword evidence="4 6" id="KW-0560">Oxidoreductase</keyword>
<sequence>MLVTNILLAMSLQAPMSALNNAEVPQVKQYMMGKAIEMPKLPYAPNALEPVISEQTINFHYGKHLQGYVNTINKLIKGTDFEGKSIEELVKSVPEGVMYNNAGQTLNHILYFTQFQAPMMDNMPSGKLAKLIDKNFGSFEAFKLQFTKAASTIFGSGWAWLSQDKDGKLVITQEANGGNPLRKGLNPILGIDVWEHAYYLDYQNKRTDHLSAIWQIINWNTVEARLK</sequence>
<keyword evidence="3 5" id="KW-0479">Metal-binding</keyword>
<dbReference type="InterPro" id="IPR001189">
    <property type="entry name" value="Mn/Fe_SOD"/>
</dbReference>
<comment type="function">
    <text evidence="6">Destroys radicals which are normally produced within the cells and which are toxic to biological systems.</text>
</comment>
<organism evidence="9 10">
    <name type="scientific">Prevotella bivia DNF00320</name>
    <dbReference type="NCBI Taxonomy" id="1401068"/>
    <lineage>
        <taxon>Bacteria</taxon>
        <taxon>Pseudomonadati</taxon>
        <taxon>Bacteroidota</taxon>
        <taxon>Bacteroidia</taxon>
        <taxon>Bacteroidales</taxon>
        <taxon>Prevotellaceae</taxon>
        <taxon>Prevotella</taxon>
    </lineage>
</organism>
<evidence type="ECO:0000256" key="4">
    <source>
        <dbReference type="ARBA" id="ARBA00023002"/>
    </source>
</evidence>
<dbReference type="InterPro" id="IPR036324">
    <property type="entry name" value="Mn/Fe_SOD_N_sf"/>
</dbReference>
<comment type="catalytic activity">
    <reaction evidence="6">
        <text>2 superoxide + 2 H(+) = H2O2 + O2</text>
        <dbReference type="Rhea" id="RHEA:20696"/>
        <dbReference type="ChEBI" id="CHEBI:15378"/>
        <dbReference type="ChEBI" id="CHEBI:15379"/>
        <dbReference type="ChEBI" id="CHEBI:16240"/>
        <dbReference type="ChEBI" id="CHEBI:18421"/>
        <dbReference type="EC" id="1.15.1.1"/>
    </reaction>
</comment>
<dbReference type="Gene3D" id="1.10.287.990">
    <property type="entry name" value="Fe,Mn superoxide dismutase (SOD) domain"/>
    <property type="match status" value="1"/>
</dbReference>